<feature type="region of interest" description="Disordered" evidence="8">
    <location>
        <begin position="291"/>
        <end position="310"/>
    </location>
</feature>
<dbReference type="RefSeq" id="WP_165373153.1">
    <property type="nucleotide sequence ID" value="NZ_CP012670.1"/>
</dbReference>
<dbReference type="SMART" id="SM00220">
    <property type="entry name" value="S_TKc"/>
    <property type="match status" value="1"/>
</dbReference>
<dbReference type="InterPro" id="IPR050660">
    <property type="entry name" value="NEK_Ser/Thr_kinase"/>
</dbReference>
<feature type="compositionally biased region" description="Low complexity" evidence="8">
    <location>
        <begin position="652"/>
        <end position="670"/>
    </location>
</feature>
<feature type="compositionally biased region" description="Pro residues" evidence="8">
    <location>
        <begin position="671"/>
        <end position="681"/>
    </location>
</feature>
<evidence type="ECO:0000256" key="6">
    <source>
        <dbReference type="ARBA" id="ARBA00022840"/>
    </source>
</evidence>
<sequence>MRPQAGQVIHNKYRLVRLIGDGGMGSVYEARHEVLGTTVALKFLHPELSRRPGLVQRFLQEARVSAQIQSAHVVRVVDVDQTASGLAFIVMEYLEGKTLQTLYEELYRAGVRLAYADALEYAMQMLEGVEAAHRAGVVHRDLKPDNVIITKTARGEPLLKILDFGIAKLKVTGELDRGLTRPGVIMGTPEYMAPEQAYSADSVDARADIFSLGVIIFEMLAGRRPVGGDEPQQIAGAYLTGQISRLSDLSPELAPGLCAAVHRAMAASPADRHATTAELRSDLEPFARAARAPSALTPSPSEPGPARSSAAALPAAFAAPGMVPPPAAAPGNGMGDGRPSGVPRTIPPEEGPQHVSSGPPVVSGFATPMGGFASDAHGPAASGPGFTPRPESSSGPYLAAGGYPPVAQPATVSAAPYVPPHGVPATSYEPAPLDASPRPGGTAIGNAPFMGGSSALPGAFNGGVAPAYGGVHAGGAQGYVPGTAPMAPFPGSAHAASAPGAQRPARRGTSLFTILLLATGITGAVVGGVYITQELGRTEAADASPTLPPPQPTTPVPAETVPSTPSPATPPPVTAAPPPVEPPPVATTRPQPRPTTTTKPPAPPSTTSTPPTTTPTPTTSAPPARPSGTPIIPTLPPLVIPSTFPPFPFPAPTSAQPAPGPQPTTTTSPTPTSPPSTPPSRPSRRVIIVPNN</sequence>
<evidence type="ECO:0000256" key="3">
    <source>
        <dbReference type="ARBA" id="ARBA00022679"/>
    </source>
</evidence>
<evidence type="ECO:0000256" key="5">
    <source>
        <dbReference type="ARBA" id="ARBA00022777"/>
    </source>
</evidence>
<evidence type="ECO:0000256" key="2">
    <source>
        <dbReference type="ARBA" id="ARBA00012513"/>
    </source>
</evidence>
<dbReference type="Gene3D" id="1.10.510.10">
    <property type="entry name" value="Transferase(Phosphotransferase) domain 1"/>
    <property type="match status" value="1"/>
</dbReference>
<feature type="region of interest" description="Disordered" evidence="8">
    <location>
        <begin position="323"/>
        <end position="400"/>
    </location>
</feature>
<feature type="binding site" evidence="7">
    <location>
        <position position="42"/>
    </location>
    <ligand>
        <name>ATP</name>
        <dbReference type="ChEBI" id="CHEBI:30616"/>
    </ligand>
</feature>
<dbReference type="Pfam" id="PF00069">
    <property type="entry name" value="Pkinase"/>
    <property type="match status" value="1"/>
</dbReference>
<feature type="compositionally biased region" description="Pro residues" evidence="8">
    <location>
        <begin position="633"/>
        <end position="651"/>
    </location>
</feature>
<keyword evidence="6 7" id="KW-0067">ATP-binding</keyword>
<keyword evidence="4 7" id="KW-0547">Nucleotide-binding</keyword>
<dbReference type="PROSITE" id="PS50011">
    <property type="entry name" value="PROTEIN_KINASE_DOM"/>
    <property type="match status" value="1"/>
</dbReference>
<feature type="compositionally biased region" description="Pro residues" evidence="8">
    <location>
        <begin position="546"/>
        <end position="555"/>
    </location>
</feature>
<dbReference type="InterPro" id="IPR000719">
    <property type="entry name" value="Prot_kinase_dom"/>
</dbReference>
<proteinExistence type="inferred from homology"/>
<dbReference type="InterPro" id="IPR017441">
    <property type="entry name" value="Protein_kinase_ATP_BS"/>
</dbReference>
<gene>
    <name evidence="11" type="ORF">SOCEGT47_023030</name>
</gene>
<evidence type="ECO:0000256" key="1">
    <source>
        <dbReference type="ARBA" id="ARBA00010886"/>
    </source>
</evidence>
<dbReference type="AlphaFoldDB" id="A0A4P2PYA0"/>
<feature type="compositionally biased region" description="Pro residues" evidence="8">
    <location>
        <begin position="564"/>
        <end position="585"/>
    </location>
</feature>
<reference evidence="11 12" key="1">
    <citation type="submission" date="2015-09" db="EMBL/GenBank/DDBJ databases">
        <title>Sorangium comparison.</title>
        <authorList>
            <person name="Zaburannyi N."/>
            <person name="Bunk B."/>
            <person name="Overmann J."/>
            <person name="Mueller R."/>
        </authorList>
    </citation>
    <scope>NUCLEOTIDE SEQUENCE [LARGE SCALE GENOMIC DNA]</scope>
    <source>
        <strain evidence="11 12">So ceGT47</strain>
    </source>
</reference>
<keyword evidence="3" id="KW-0808">Transferase</keyword>
<keyword evidence="5" id="KW-0418">Kinase</keyword>
<name>A0A4P2PYA0_SORCE</name>
<dbReference type="InterPro" id="IPR008271">
    <property type="entry name" value="Ser/Thr_kinase_AS"/>
</dbReference>
<feature type="transmembrane region" description="Helical" evidence="9">
    <location>
        <begin position="511"/>
        <end position="531"/>
    </location>
</feature>
<dbReference type="Proteomes" id="UP000295781">
    <property type="component" value="Chromosome"/>
</dbReference>
<keyword evidence="9" id="KW-0812">Transmembrane</keyword>
<dbReference type="SUPFAM" id="SSF56112">
    <property type="entry name" value="Protein kinase-like (PK-like)"/>
    <property type="match status" value="1"/>
</dbReference>
<dbReference type="PANTHER" id="PTHR43671">
    <property type="entry name" value="SERINE/THREONINE-PROTEIN KINASE NEK"/>
    <property type="match status" value="1"/>
</dbReference>
<evidence type="ECO:0000313" key="11">
    <source>
        <dbReference type="EMBL" id="AUX21814.1"/>
    </source>
</evidence>
<dbReference type="Gene3D" id="3.30.200.20">
    <property type="entry name" value="Phosphorylase Kinase, domain 1"/>
    <property type="match status" value="1"/>
</dbReference>
<dbReference type="PROSITE" id="PS00107">
    <property type="entry name" value="PROTEIN_KINASE_ATP"/>
    <property type="match status" value="1"/>
</dbReference>
<keyword evidence="9" id="KW-1133">Transmembrane helix</keyword>
<keyword evidence="9" id="KW-0472">Membrane</keyword>
<evidence type="ECO:0000256" key="7">
    <source>
        <dbReference type="PROSITE-ProRule" id="PRU10141"/>
    </source>
</evidence>
<dbReference type="InterPro" id="IPR011009">
    <property type="entry name" value="Kinase-like_dom_sf"/>
</dbReference>
<evidence type="ECO:0000256" key="4">
    <source>
        <dbReference type="ARBA" id="ARBA00022741"/>
    </source>
</evidence>
<protein>
    <recommendedName>
        <fullName evidence="2">non-specific serine/threonine protein kinase</fullName>
        <ecNumber evidence="2">2.7.11.1</ecNumber>
    </recommendedName>
</protein>
<dbReference type="GO" id="GO:0004674">
    <property type="term" value="F:protein serine/threonine kinase activity"/>
    <property type="evidence" value="ECO:0007669"/>
    <property type="project" value="UniProtKB-EC"/>
</dbReference>
<accession>A0A4P2PYA0</accession>
<organism evidence="11 12">
    <name type="scientific">Sorangium cellulosum</name>
    <name type="common">Polyangium cellulosum</name>
    <dbReference type="NCBI Taxonomy" id="56"/>
    <lineage>
        <taxon>Bacteria</taxon>
        <taxon>Pseudomonadati</taxon>
        <taxon>Myxococcota</taxon>
        <taxon>Polyangia</taxon>
        <taxon>Polyangiales</taxon>
        <taxon>Polyangiaceae</taxon>
        <taxon>Sorangium</taxon>
    </lineage>
</organism>
<dbReference type="EC" id="2.7.11.1" evidence="2"/>
<evidence type="ECO:0000259" key="10">
    <source>
        <dbReference type="PROSITE" id="PS50011"/>
    </source>
</evidence>
<feature type="domain" description="Protein kinase" evidence="10">
    <location>
        <begin position="13"/>
        <end position="287"/>
    </location>
</feature>
<dbReference type="EMBL" id="CP012670">
    <property type="protein sequence ID" value="AUX21814.1"/>
    <property type="molecule type" value="Genomic_DNA"/>
</dbReference>
<feature type="compositionally biased region" description="Low complexity" evidence="8">
    <location>
        <begin position="586"/>
        <end position="632"/>
    </location>
</feature>
<feature type="region of interest" description="Disordered" evidence="8">
    <location>
        <begin position="541"/>
        <end position="692"/>
    </location>
</feature>
<dbReference type="CDD" id="cd14014">
    <property type="entry name" value="STKc_PknB_like"/>
    <property type="match status" value="1"/>
</dbReference>
<evidence type="ECO:0000256" key="8">
    <source>
        <dbReference type="SAM" id="MobiDB-lite"/>
    </source>
</evidence>
<evidence type="ECO:0000256" key="9">
    <source>
        <dbReference type="SAM" id="Phobius"/>
    </source>
</evidence>
<dbReference type="PANTHER" id="PTHR43671:SF13">
    <property type="entry name" value="SERINE_THREONINE-PROTEIN KINASE NEK2"/>
    <property type="match status" value="1"/>
</dbReference>
<dbReference type="GO" id="GO:0005524">
    <property type="term" value="F:ATP binding"/>
    <property type="evidence" value="ECO:0007669"/>
    <property type="project" value="UniProtKB-UniRule"/>
</dbReference>
<dbReference type="PROSITE" id="PS00108">
    <property type="entry name" value="PROTEIN_KINASE_ST"/>
    <property type="match status" value="1"/>
</dbReference>
<evidence type="ECO:0000313" key="12">
    <source>
        <dbReference type="Proteomes" id="UP000295781"/>
    </source>
</evidence>
<comment type="similarity">
    <text evidence="1">Belongs to the protein kinase superfamily. NEK Ser/Thr protein kinase family. NIMA subfamily.</text>
</comment>